<dbReference type="Pfam" id="PF13439">
    <property type="entry name" value="Glyco_transf_4"/>
    <property type="match status" value="1"/>
</dbReference>
<dbReference type="Proteomes" id="UP000677913">
    <property type="component" value="Unassembled WGS sequence"/>
</dbReference>
<dbReference type="PANTHER" id="PTHR12526:SF510">
    <property type="entry name" value="D-INOSITOL 3-PHOSPHATE GLYCOSYLTRANSFERASE"/>
    <property type="match status" value="1"/>
</dbReference>
<dbReference type="Pfam" id="PF00534">
    <property type="entry name" value="Glycos_transf_1"/>
    <property type="match status" value="1"/>
</dbReference>
<dbReference type="GO" id="GO:0016757">
    <property type="term" value="F:glycosyltransferase activity"/>
    <property type="evidence" value="ECO:0007669"/>
    <property type="project" value="UniProtKB-KW"/>
</dbReference>
<comment type="caution">
    <text evidence="5">The sequence shown here is derived from an EMBL/GenBank/DDBJ whole genome shotgun (WGS) entry which is preliminary data.</text>
</comment>
<gene>
    <name evidence="5" type="ORF">KGA66_00685</name>
</gene>
<keyword evidence="6" id="KW-1185">Reference proteome</keyword>
<dbReference type="CDD" id="cd03801">
    <property type="entry name" value="GT4_PimA-like"/>
    <property type="match status" value="1"/>
</dbReference>
<name>A0A8J7WG36_9ACTN</name>
<proteinExistence type="predicted"/>
<keyword evidence="1" id="KW-0328">Glycosyltransferase</keyword>
<dbReference type="EMBL" id="JAGSXH010000001">
    <property type="protein sequence ID" value="MBS2961541.1"/>
    <property type="molecule type" value="Genomic_DNA"/>
</dbReference>
<feature type="domain" description="Glycosyltransferase subfamily 4-like N-terminal" evidence="4">
    <location>
        <begin position="29"/>
        <end position="164"/>
    </location>
</feature>
<dbReference type="AlphaFoldDB" id="A0A8J7WG36"/>
<dbReference type="InterPro" id="IPR001296">
    <property type="entry name" value="Glyco_trans_1"/>
</dbReference>
<reference evidence="5" key="1">
    <citation type="submission" date="2021-04" db="EMBL/GenBank/DDBJ databases">
        <title>Genome based classification of Actinospica acidithermotolerans sp. nov., an actinobacterium isolated from an Indonesian hot spring.</title>
        <authorList>
            <person name="Kusuma A.B."/>
            <person name="Putra K.E."/>
            <person name="Nafisah S."/>
            <person name="Loh J."/>
            <person name="Nouioui I."/>
            <person name="Goodfellow M."/>
        </authorList>
    </citation>
    <scope>NUCLEOTIDE SEQUENCE</scope>
    <source>
        <strain evidence="5">DSM 45618</strain>
    </source>
</reference>
<sequence length="391" mass="43757">MPREGAPLPRTRQTIAVAHVHWALPPIAGGVETHLADFSRLLAERGHHVTLFAGQGLVQAGPRVETVPCDLLNLDWYRERRMEASDKELAKQLAETMRAEITRRGIRVVHGHNLHHFTPVPAMALRLLEQDIGVRVYHTYHSVWDTDLHIVEHCRNWPEQHAVSRFLSGLCAQGLSVPTIPVYLGVAEDRYRHIDSPSASGEQVILLPARLFPEKGAQAAVRMLRRLRDEGLSVRLILTGPEQTVDWDQESEPFGQRLKETIADLGLTGHVDFRSVGFGQMPQLYAQANVVIYPSTYPEPLGLAPLEAAAAGRPAVVTRIGGLPETVRHRRTGYVVPPGDLDALTNRVRTLLTHPRRARRMGRAGRAMVRRKFALDAYVDRMVELYRAADV</sequence>
<dbReference type="Gene3D" id="3.40.50.2000">
    <property type="entry name" value="Glycogen Phosphorylase B"/>
    <property type="match status" value="2"/>
</dbReference>
<protein>
    <submittedName>
        <fullName evidence="5">Glycosyltransferase family 4 protein</fullName>
    </submittedName>
</protein>
<evidence type="ECO:0000256" key="1">
    <source>
        <dbReference type="ARBA" id="ARBA00022676"/>
    </source>
</evidence>
<evidence type="ECO:0000313" key="6">
    <source>
        <dbReference type="Proteomes" id="UP000677913"/>
    </source>
</evidence>
<keyword evidence="2" id="KW-0808">Transferase</keyword>
<feature type="domain" description="Glycosyl transferase family 1" evidence="3">
    <location>
        <begin position="197"/>
        <end position="367"/>
    </location>
</feature>
<evidence type="ECO:0000259" key="4">
    <source>
        <dbReference type="Pfam" id="PF13439"/>
    </source>
</evidence>
<evidence type="ECO:0000313" key="5">
    <source>
        <dbReference type="EMBL" id="MBS2961541.1"/>
    </source>
</evidence>
<dbReference type="RefSeq" id="WP_211463311.1">
    <property type="nucleotide sequence ID" value="NZ_JAGSXH010000001.1"/>
</dbReference>
<evidence type="ECO:0000256" key="2">
    <source>
        <dbReference type="ARBA" id="ARBA00022679"/>
    </source>
</evidence>
<organism evidence="5 6">
    <name type="scientific">Actinocrinis puniceicyclus</name>
    <dbReference type="NCBI Taxonomy" id="977794"/>
    <lineage>
        <taxon>Bacteria</taxon>
        <taxon>Bacillati</taxon>
        <taxon>Actinomycetota</taxon>
        <taxon>Actinomycetes</taxon>
        <taxon>Catenulisporales</taxon>
        <taxon>Actinospicaceae</taxon>
        <taxon>Actinocrinis</taxon>
    </lineage>
</organism>
<dbReference type="InterPro" id="IPR028098">
    <property type="entry name" value="Glyco_trans_4-like_N"/>
</dbReference>
<evidence type="ECO:0000259" key="3">
    <source>
        <dbReference type="Pfam" id="PF00534"/>
    </source>
</evidence>
<dbReference type="PANTHER" id="PTHR12526">
    <property type="entry name" value="GLYCOSYLTRANSFERASE"/>
    <property type="match status" value="1"/>
</dbReference>
<dbReference type="SUPFAM" id="SSF53756">
    <property type="entry name" value="UDP-Glycosyltransferase/glycogen phosphorylase"/>
    <property type="match status" value="1"/>
</dbReference>
<accession>A0A8J7WG36</accession>